<dbReference type="Gene3D" id="3.30.450.20">
    <property type="entry name" value="PAS domain"/>
    <property type="match status" value="2"/>
</dbReference>
<dbReference type="RefSeq" id="WP_264989038.1">
    <property type="nucleotide sequence ID" value="NZ_BRZA01000002.1"/>
</dbReference>
<dbReference type="SMART" id="SM00283">
    <property type="entry name" value="MA"/>
    <property type="match status" value="1"/>
</dbReference>
<evidence type="ECO:0000256" key="1">
    <source>
        <dbReference type="ARBA" id="ARBA00004651"/>
    </source>
</evidence>
<dbReference type="EMBL" id="BRZA01000002">
    <property type="protein sequence ID" value="GLC89304.1"/>
    <property type="molecule type" value="Genomic_DNA"/>
</dbReference>
<dbReference type="PROSITE" id="PS50885">
    <property type="entry name" value="HAMP"/>
    <property type="match status" value="1"/>
</dbReference>
<evidence type="ECO:0000313" key="14">
    <source>
        <dbReference type="EMBL" id="GLC89304.1"/>
    </source>
</evidence>
<dbReference type="Pfam" id="PF02743">
    <property type="entry name" value="dCache_1"/>
    <property type="match status" value="1"/>
</dbReference>
<evidence type="ECO:0000259" key="12">
    <source>
        <dbReference type="PROSITE" id="PS50111"/>
    </source>
</evidence>
<dbReference type="InterPro" id="IPR004089">
    <property type="entry name" value="MCPsignal_dom"/>
</dbReference>
<evidence type="ECO:0000256" key="11">
    <source>
        <dbReference type="SAM" id="Phobius"/>
    </source>
</evidence>
<dbReference type="PANTHER" id="PTHR32089">
    <property type="entry name" value="METHYL-ACCEPTING CHEMOTAXIS PROTEIN MCPB"/>
    <property type="match status" value="1"/>
</dbReference>
<evidence type="ECO:0000256" key="5">
    <source>
        <dbReference type="ARBA" id="ARBA00022692"/>
    </source>
</evidence>
<organism evidence="14 15">
    <name type="scientific">Lysinibacillus piscis</name>
    <dbReference type="NCBI Taxonomy" id="2518931"/>
    <lineage>
        <taxon>Bacteria</taxon>
        <taxon>Bacillati</taxon>
        <taxon>Bacillota</taxon>
        <taxon>Bacilli</taxon>
        <taxon>Bacillales</taxon>
        <taxon>Bacillaceae</taxon>
        <taxon>Lysinibacillus</taxon>
    </lineage>
</organism>
<keyword evidence="4" id="KW-0145">Chemotaxis</keyword>
<comment type="similarity">
    <text evidence="9">Belongs to the methyl-accepting chemotaxis (MCP) protein family.</text>
</comment>
<proteinExistence type="inferred from homology"/>
<evidence type="ECO:0000256" key="3">
    <source>
        <dbReference type="ARBA" id="ARBA00022481"/>
    </source>
</evidence>
<reference evidence="14" key="1">
    <citation type="submission" date="2022-08" db="EMBL/GenBank/DDBJ databases">
        <title>Draft genome sequence of Lysinibacillus sp. strain KH24.</title>
        <authorList>
            <person name="Kanbe H."/>
            <person name="Itoh H."/>
        </authorList>
    </citation>
    <scope>NUCLEOTIDE SEQUENCE</scope>
    <source>
        <strain evidence="14">KH24</strain>
    </source>
</reference>
<dbReference type="CDD" id="cd18773">
    <property type="entry name" value="PDC1_HK_sensor"/>
    <property type="match status" value="1"/>
</dbReference>
<dbReference type="InterPro" id="IPR033479">
    <property type="entry name" value="dCache_1"/>
</dbReference>
<keyword evidence="8 10" id="KW-0807">Transducer</keyword>
<dbReference type="SMART" id="SM00304">
    <property type="entry name" value="HAMP"/>
    <property type="match status" value="2"/>
</dbReference>
<dbReference type="InterPro" id="IPR029151">
    <property type="entry name" value="Sensor-like_sf"/>
</dbReference>
<evidence type="ECO:0000313" key="15">
    <source>
        <dbReference type="Proteomes" id="UP001065593"/>
    </source>
</evidence>
<dbReference type="PANTHER" id="PTHR32089:SF114">
    <property type="entry name" value="METHYL-ACCEPTING CHEMOTAXIS PROTEIN MCPB"/>
    <property type="match status" value="1"/>
</dbReference>
<evidence type="ECO:0000256" key="8">
    <source>
        <dbReference type="ARBA" id="ARBA00023224"/>
    </source>
</evidence>
<feature type="domain" description="Methyl-accepting transducer" evidence="12">
    <location>
        <begin position="367"/>
        <end position="603"/>
    </location>
</feature>
<evidence type="ECO:0000256" key="2">
    <source>
        <dbReference type="ARBA" id="ARBA00022475"/>
    </source>
</evidence>
<evidence type="ECO:0000256" key="10">
    <source>
        <dbReference type="PROSITE-ProRule" id="PRU00284"/>
    </source>
</evidence>
<dbReference type="InterPro" id="IPR003660">
    <property type="entry name" value="HAMP_dom"/>
</dbReference>
<dbReference type="CDD" id="cd06225">
    <property type="entry name" value="HAMP"/>
    <property type="match status" value="1"/>
</dbReference>
<dbReference type="CDD" id="cd11386">
    <property type="entry name" value="MCP_signal"/>
    <property type="match status" value="1"/>
</dbReference>
<protein>
    <submittedName>
        <fullName evidence="14">Methyl-accepting chemotaxis protein</fullName>
    </submittedName>
</protein>
<keyword evidence="15" id="KW-1185">Reference proteome</keyword>
<evidence type="ECO:0000259" key="13">
    <source>
        <dbReference type="PROSITE" id="PS50885"/>
    </source>
</evidence>
<dbReference type="Gene3D" id="6.10.340.10">
    <property type="match status" value="1"/>
</dbReference>
<evidence type="ECO:0000256" key="6">
    <source>
        <dbReference type="ARBA" id="ARBA00022989"/>
    </source>
</evidence>
<dbReference type="Gene3D" id="1.10.287.950">
    <property type="entry name" value="Methyl-accepting chemotaxis protein"/>
    <property type="match status" value="1"/>
</dbReference>
<dbReference type="SUPFAM" id="SSF58104">
    <property type="entry name" value="Methyl-accepting chemotaxis protein (MCP) signaling domain"/>
    <property type="match status" value="1"/>
</dbReference>
<keyword evidence="2" id="KW-1003">Cell membrane</keyword>
<evidence type="ECO:0000256" key="9">
    <source>
        <dbReference type="ARBA" id="ARBA00029447"/>
    </source>
</evidence>
<evidence type="ECO:0000256" key="4">
    <source>
        <dbReference type="ARBA" id="ARBA00022500"/>
    </source>
</evidence>
<name>A0ABQ5NLS5_9BACI</name>
<keyword evidence="5 11" id="KW-0812">Transmembrane</keyword>
<keyword evidence="7 11" id="KW-0472">Membrane</keyword>
<accession>A0ABQ5NLS5</accession>
<dbReference type="Pfam" id="PF00672">
    <property type="entry name" value="HAMP"/>
    <property type="match status" value="1"/>
</dbReference>
<dbReference type="CDD" id="cd12912">
    <property type="entry name" value="PDC2_MCP_like"/>
    <property type="match status" value="1"/>
</dbReference>
<dbReference type="SUPFAM" id="SSF103190">
    <property type="entry name" value="Sensory domain-like"/>
    <property type="match status" value="1"/>
</dbReference>
<feature type="domain" description="HAMP" evidence="13">
    <location>
        <begin position="296"/>
        <end position="348"/>
    </location>
</feature>
<feature type="transmembrane region" description="Helical" evidence="11">
    <location>
        <begin position="272"/>
        <end position="295"/>
    </location>
</feature>
<dbReference type="Proteomes" id="UP001065593">
    <property type="component" value="Unassembled WGS sequence"/>
</dbReference>
<evidence type="ECO:0000256" key="7">
    <source>
        <dbReference type="ARBA" id="ARBA00023136"/>
    </source>
</evidence>
<gene>
    <name evidence="14" type="ORF">LYSBPC_24310</name>
</gene>
<sequence length="653" mass="71015">MKNIFGNFKNRLYGLFAIILLIPILSVGALSYNSAKQSLENQILFSAKGSVETVNELIDQTINAKKVIVDAYGKELNVISYGYEDRLRDSFTQAMKLSPDISNIYVATATGDFFVEPNVNVPPGFNPTERDWYKEAVAKKGDILITQPYLDTGTGNMVVTIARQIADQSGVIGIDIQLTDLKKITGSISIGKKGYPAVFGQENLIITHPTLEPGKPVEEAFMDKIYASDSGTFDYVFKNEQKILTFVTNETTGWKVTGTLFSQELDDAASPILWTTIIVLVIAIVLSIIIIYFVMKAIIRPINRLKDSAVTISNGDLTETVAIQSNDEIGQLGQAFNDMQGNLRDIIQKIEFNAEEVASSAEQLTANATQTTTATERVAISIQDVATSAETQTINATKNAESLHELSTAIHHIAEIAGTVTDLSQHATIQANEGGQAIQNTKNQMQSIHVSVTDSNAKIQSLYERSQQITSILDVITGIADQTNLLALNAAIEAARAGEQGKGFAVVADEVRKLAEQSQASARQIFDLIHSIQEETEQSVGIMSKVAEDVQHGLHVSEEAITKFYVIMDSMNEITPKMEEVSSAAEQMSASVEEVAMVTENLATSASNNANASEEVAASTEEQLASMEEINASAHALAHMADELKQLVNQFKY</sequence>
<keyword evidence="6 11" id="KW-1133">Transmembrane helix</keyword>
<comment type="caution">
    <text evidence="14">The sequence shown here is derived from an EMBL/GenBank/DDBJ whole genome shotgun (WGS) entry which is preliminary data.</text>
</comment>
<dbReference type="Pfam" id="PF00015">
    <property type="entry name" value="MCPsignal"/>
    <property type="match status" value="1"/>
</dbReference>
<dbReference type="PROSITE" id="PS50111">
    <property type="entry name" value="CHEMOTAXIS_TRANSDUC_2"/>
    <property type="match status" value="1"/>
</dbReference>
<feature type="transmembrane region" description="Helical" evidence="11">
    <location>
        <begin position="12"/>
        <end position="32"/>
    </location>
</feature>
<comment type="subcellular location">
    <subcellularLocation>
        <location evidence="1">Cell membrane</location>
        <topology evidence="1">Multi-pass membrane protein</topology>
    </subcellularLocation>
</comment>
<keyword evidence="3" id="KW-0488">Methylation</keyword>